<dbReference type="SUPFAM" id="SSF118196">
    <property type="entry name" value="YaeB-like"/>
    <property type="match status" value="1"/>
</dbReference>
<dbReference type="InterPro" id="IPR036414">
    <property type="entry name" value="YaeB_N_sf"/>
</dbReference>
<dbReference type="OrthoDB" id="9804309at2"/>
<dbReference type="PROSITE" id="PS51668">
    <property type="entry name" value="TSAA_2"/>
    <property type="match status" value="1"/>
</dbReference>
<feature type="domain" description="TsaA-like" evidence="3">
    <location>
        <begin position="29"/>
        <end position="159"/>
    </location>
</feature>
<dbReference type="GO" id="GO:0032259">
    <property type="term" value="P:methylation"/>
    <property type="evidence" value="ECO:0007669"/>
    <property type="project" value="UniProtKB-KW"/>
</dbReference>
<evidence type="ECO:0000313" key="5">
    <source>
        <dbReference type="Proteomes" id="UP000269692"/>
    </source>
</evidence>
<dbReference type="Proteomes" id="UP000269692">
    <property type="component" value="Unassembled WGS sequence"/>
</dbReference>
<dbReference type="Pfam" id="PF01980">
    <property type="entry name" value="TrmO_N"/>
    <property type="match status" value="1"/>
</dbReference>
<dbReference type="InterPro" id="IPR023370">
    <property type="entry name" value="TrmO-like_N"/>
</dbReference>
<dbReference type="PANTHER" id="PTHR12818:SF0">
    <property type="entry name" value="TRNA (ADENINE(37)-N6)-METHYLTRANSFERASE"/>
    <property type="match status" value="1"/>
</dbReference>
<keyword evidence="1" id="KW-0949">S-adenosyl-L-methionine</keyword>
<dbReference type="AlphaFoldDB" id="A0A3L7AF01"/>
<evidence type="ECO:0000256" key="2">
    <source>
        <dbReference type="ARBA" id="ARBA00033753"/>
    </source>
</evidence>
<sequence>MSAVENEAGEGIRAGERQVPLPERFDAGVYFIGHIETPWAARADCPRRGDMTDGPLCTLHIDPRWAEALTGLAGFSHVQVLYWMDEARRDLVLQVPRGGTPAGTFALRSPVRPNPIASSVAALVAVEGTRVIVRGLDCRTGTPLIDLKPARTPAEGAPASDAKA</sequence>
<organism evidence="4 5">
    <name type="scientific">Xanthobacter tagetidis</name>
    <dbReference type="NCBI Taxonomy" id="60216"/>
    <lineage>
        <taxon>Bacteria</taxon>
        <taxon>Pseudomonadati</taxon>
        <taxon>Pseudomonadota</taxon>
        <taxon>Alphaproteobacteria</taxon>
        <taxon>Hyphomicrobiales</taxon>
        <taxon>Xanthobacteraceae</taxon>
        <taxon>Xanthobacter</taxon>
    </lineage>
</organism>
<protein>
    <submittedName>
        <fullName evidence="4">S-adenosylmethionine-dependent methyltransferase</fullName>
    </submittedName>
</protein>
<dbReference type="PANTHER" id="PTHR12818">
    <property type="entry name" value="TRNA (ADENINE(37)-N6)-METHYLTRANSFERASE"/>
    <property type="match status" value="1"/>
</dbReference>
<dbReference type="EMBL" id="RCTF01000009">
    <property type="protein sequence ID" value="RLP78268.1"/>
    <property type="molecule type" value="Genomic_DNA"/>
</dbReference>
<dbReference type="InterPro" id="IPR036413">
    <property type="entry name" value="YaeB-like_sf"/>
</dbReference>
<keyword evidence="5" id="KW-1185">Reference proteome</keyword>
<comment type="caution">
    <text evidence="4">The sequence shown here is derived from an EMBL/GenBank/DDBJ whole genome shotgun (WGS) entry which is preliminary data.</text>
</comment>
<accession>A0A3L7AF01</accession>
<keyword evidence="4" id="KW-0808">Transferase</keyword>
<dbReference type="CDD" id="cd09281">
    <property type="entry name" value="UPF0066"/>
    <property type="match status" value="1"/>
</dbReference>
<keyword evidence="4" id="KW-0489">Methyltransferase</keyword>
<dbReference type="RefSeq" id="WP_121623735.1">
    <property type="nucleotide sequence ID" value="NZ_JACIIW010000009.1"/>
</dbReference>
<evidence type="ECO:0000256" key="1">
    <source>
        <dbReference type="ARBA" id="ARBA00022691"/>
    </source>
</evidence>
<evidence type="ECO:0000259" key="3">
    <source>
        <dbReference type="PROSITE" id="PS51668"/>
    </source>
</evidence>
<dbReference type="InterPro" id="IPR040372">
    <property type="entry name" value="YaeB-like"/>
</dbReference>
<name>A0A3L7AF01_9HYPH</name>
<gene>
    <name evidence="4" type="ORF">D9R14_12895</name>
</gene>
<dbReference type="Gene3D" id="2.40.30.70">
    <property type="entry name" value="YaeB-like"/>
    <property type="match status" value="1"/>
</dbReference>
<dbReference type="GO" id="GO:0008168">
    <property type="term" value="F:methyltransferase activity"/>
    <property type="evidence" value="ECO:0007669"/>
    <property type="project" value="UniProtKB-KW"/>
</dbReference>
<comment type="similarity">
    <text evidence="2">Belongs to the tRNA methyltransferase O family.</text>
</comment>
<proteinExistence type="inferred from homology"/>
<reference evidence="4 5" key="1">
    <citation type="submission" date="2018-10" db="EMBL/GenBank/DDBJ databases">
        <title>Xanthobacter tagetidis genome sequencing and assembly.</title>
        <authorList>
            <person name="Maclea K.S."/>
            <person name="Goen A.E."/>
            <person name="Fatima S.A."/>
        </authorList>
    </citation>
    <scope>NUCLEOTIDE SEQUENCE [LARGE SCALE GENOMIC DNA]</scope>
    <source>
        <strain evidence="4 5">ATCC 700314</strain>
    </source>
</reference>
<evidence type="ECO:0000313" key="4">
    <source>
        <dbReference type="EMBL" id="RLP78268.1"/>
    </source>
</evidence>